<feature type="domain" description="N-acetyltransferase" evidence="1">
    <location>
        <begin position="8"/>
        <end position="171"/>
    </location>
</feature>
<dbReference type="Gene3D" id="3.40.630.30">
    <property type="match status" value="1"/>
</dbReference>
<sequence>MIVETKRLQLRPVTETDAQMLFSIYGDPATNQFNPAGPYPSLQHAEAVLERWLTHWRDKGFGNWAIASRENPEQIIGFGGLSISRYADITINNLGYRFATDAWGKGLATEFSLSAVYYGFETLGLSEISAVVRGNHLASQKVLMKTGLTYSREVDDVKNAPPSLLFTLSRDDWRKSSALAML</sequence>
<accession>A0ABX8JYV6</accession>
<dbReference type="EMBL" id="CP076838">
    <property type="protein sequence ID" value="QWW81447.1"/>
    <property type="molecule type" value="Genomic_DNA"/>
</dbReference>
<proteinExistence type="predicted"/>
<dbReference type="InterPro" id="IPR000182">
    <property type="entry name" value="GNAT_dom"/>
</dbReference>
<evidence type="ECO:0000313" key="3">
    <source>
        <dbReference type="Proteomes" id="UP000683497"/>
    </source>
</evidence>
<evidence type="ECO:0000259" key="1">
    <source>
        <dbReference type="PROSITE" id="PS51186"/>
    </source>
</evidence>
<dbReference type="InterPro" id="IPR051531">
    <property type="entry name" value="N-acetyltransferase"/>
</dbReference>
<evidence type="ECO:0000313" key="2">
    <source>
        <dbReference type="EMBL" id="QWW81447.1"/>
    </source>
</evidence>
<organism evidence="2 3">
    <name type="scientific">Leclercia pneumoniae</name>
    <dbReference type="NCBI Taxonomy" id="2815358"/>
    <lineage>
        <taxon>Bacteria</taxon>
        <taxon>Pseudomonadati</taxon>
        <taxon>Pseudomonadota</taxon>
        <taxon>Gammaproteobacteria</taxon>
        <taxon>Enterobacterales</taxon>
        <taxon>Enterobacteriaceae</taxon>
        <taxon>Leclercia</taxon>
    </lineage>
</organism>
<name>A0ABX8JYV6_9ENTR</name>
<dbReference type="PANTHER" id="PTHR43792">
    <property type="entry name" value="GNAT FAMILY, PUTATIVE (AFU_ORTHOLOGUE AFUA_3G00765)-RELATED-RELATED"/>
    <property type="match status" value="1"/>
</dbReference>
<dbReference type="PANTHER" id="PTHR43792:SF1">
    <property type="entry name" value="N-ACETYLTRANSFERASE DOMAIN-CONTAINING PROTEIN"/>
    <property type="match status" value="1"/>
</dbReference>
<dbReference type="RefSeq" id="WP_207291754.1">
    <property type="nucleotide sequence ID" value="NZ_CP071383.1"/>
</dbReference>
<dbReference type="InterPro" id="IPR016181">
    <property type="entry name" value="Acyl_CoA_acyltransferase"/>
</dbReference>
<dbReference type="Proteomes" id="UP000683497">
    <property type="component" value="Chromosome"/>
</dbReference>
<protein>
    <submittedName>
        <fullName evidence="2">GNAT family N-acetyltransferase</fullName>
    </submittedName>
</protein>
<gene>
    <name evidence="2" type="ORF">KQ929_09730</name>
</gene>
<dbReference type="SUPFAM" id="SSF55729">
    <property type="entry name" value="Acyl-CoA N-acyltransferases (Nat)"/>
    <property type="match status" value="1"/>
</dbReference>
<dbReference type="Pfam" id="PF13302">
    <property type="entry name" value="Acetyltransf_3"/>
    <property type="match status" value="1"/>
</dbReference>
<keyword evidence="3" id="KW-1185">Reference proteome</keyword>
<reference evidence="2 3" key="1">
    <citation type="submission" date="2021-06" db="EMBL/GenBank/DDBJ databases">
        <title>Leclercia pneumoniae sp. nov.</title>
        <authorList>
            <person name="Hoenemann M."/>
            <person name="Viehweger A."/>
            <person name="Dietze N."/>
        </authorList>
    </citation>
    <scope>NUCLEOTIDE SEQUENCE [LARGE SCALE GENOMIC DNA]</scope>
    <source>
        <strain evidence="3">49125</strain>
    </source>
</reference>
<dbReference type="PROSITE" id="PS51186">
    <property type="entry name" value="GNAT"/>
    <property type="match status" value="1"/>
</dbReference>